<comment type="caution">
    <text evidence="1">The sequence shown here is derived from an EMBL/GenBank/DDBJ whole genome shotgun (WGS) entry which is preliminary data.</text>
</comment>
<reference evidence="1" key="1">
    <citation type="journal article" date="2023" name="Science">
        <title>Genome structures resolve the early diversification of teleost fishes.</title>
        <authorList>
            <person name="Parey E."/>
            <person name="Louis A."/>
            <person name="Montfort J."/>
            <person name="Bouchez O."/>
            <person name="Roques C."/>
            <person name="Iampietro C."/>
            <person name="Lluch J."/>
            <person name="Castinel A."/>
            <person name="Donnadieu C."/>
            <person name="Desvignes T."/>
            <person name="Floi Bucao C."/>
            <person name="Jouanno E."/>
            <person name="Wen M."/>
            <person name="Mejri S."/>
            <person name="Dirks R."/>
            <person name="Jansen H."/>
            <person name="Henkel C."/>
            <person name="Chen W.J."/>
            <person name="Zahm M."/>
            <person name="Cabau C."/>
            <person name="Klopp C."/>
            <person name="Thompson A.W."/>
            <person name="Robinson-Rechavi M."/>
            <person name="Braasch I."/>
            <person name="Lecointre G."/>
            <person name="Bobe J."/>
            <person name="Postlethwait J.H."/>
            <person name="Berthelot C."/>
            <person name="Roest Crollius H."/>
            <person name="Guiguen Y."/>
        </authorList>
    </citation>
    <scope>NUCLEOTIDE SEQUENCE</scope>
    <source>
        <strain evidence="1">NC1722</strain>
    </source>
</reference>
<dbReference type="AlphaFoldDB" id="A0AAD7WE02"/>
<keyword evidence="2" id="KW-1185">Reference proteome</keyword>
<evidence type="ECO:0000313" key="1">
    <source>
        <dbReference type="EMBL" id="KAJ8393537.1"/>
    </source>
</evidence>
<protein>
    <submittedName>
        <fullName evidence="1">Uncharacterized protein</fullName>
    </submittedName>
</protein>
<dbReference type="EMBL" id="JAINUG010000136">
    <property type="protein sequence ID" value="KAJ8393537.1"/>
    <property type="molecule type" value="Genomic_DNA"/>
</dbReference>
<accession>A0AAD7WE02</accession>
<name>A0AAD7WE02_9TELE</name>
<organism evidence="1 2">
    <name type="scientific">Aldrovandia affinis</name>
    <dbReference type="NCBI Taxonomy" id="143900"/>
    <lineage>
        <taxon>Eukaryota</taxon>
        <taxon>Metazoa</taxon>
        <taxon>Chordata</taxon>
        <taxon>Craniata</taxon>
        <taxon>Vertebrata</taxon>
        <taxon>Euteleostomi</taxon>
        <taxon>Actinopterygii</taxon>
        <taxon>Neopterygii</taxon>
        <taxon>Teleostei</taxon>
        <taxon>Notacanthiformes</taxon>
        <taxon>Halosauridae</taxon>
        <taxon>Aldrovandia</taxon>
    </lineage>
</organism>
<dbReference type="Proteomes" id="UP001221898">
    <property type="component" value="Unassembled WGS sequence"/>
</dbReference>
<proteinExistence type="predicted"/>
<evidence type="ECO:0000313" key="2">
    <source>
        <dbReference type="Proteomes" id="UP001221898"/>
    </source>
</evidence>
<sequence>MCGQFGMQHPEEKQPAWCERSGSFRPDVFHFEKRSPAFQCSAFQPHKEHDKQYRLPLMSAGETGQVRLQFERPELFRDCPAGEGDLWSSSSKDTNPLLRSDGSLNLTTTVATSYTARLEEDSENICPGGDIWLWVALGMSNSYDVICKRDCSTPQAKAQVSSAGTIEKAAVFSDSCDVSVFQGGLRRNQIKRRRAACK</sequence>
<gene>
    <name evidence="1" type="ORF">AAFF_G00060100</name>
</gene>